<dbReference type="InterPro" id="IPR023214">
    <property type="entry name" value="HAD_sf"/>
</dbReference>
<feature type="signal peptide" evidence="1">
    <location>
        <begin position="1"/>
        <end position="18"/>
    </location>
</feature>
<name>A0A395R081_9PSED</name>
<keyword evidence="3" id="KW-1185">Reference proteome</keyword>
<dbReference type="EMBL" id="LMAZ01000007">
    <property type="protein sequence ID" value="RGP53179.1"/>
    <property type="molecule type" value="Genomic_DNA"/>
</dbReference>
<dbReference type="InterPro" id="IPR036412">
    <property type="entry name" value="HAD-like_sf"/>
</dbReference>
<protein>
    <submittedName>
        <fullName evidence="2">Haloacid dehalogenase</fullName>
    </submittedName>
</protein>
<dbReference type="RefSeq" id="WP_118131704.1">
    <property type="nucleotide sequence ID" value="NZ_LMAZ01000007.1"/>
</dbReference>
<evidence type="ECO:0000256" key="1">
    <source>
        <dbReference type="SAM" id="SignalP"/>
    </source>
</evidence>
<accession>A0A395R081</accession>
<dbReference type="Pfam" id="PF12710">
    <property type="entry name" value="HAD"/>
    <property type="match status" value="1"/>
</dbReference>
<reference evidence="2 3" key="1">
    <citation type="journal article" date="2018" name="Syst. Appl. Microbiol.">
        <title>Pseudomonas gallaeciensis sp. nov., isolated from crude-oil-contaminated intertidal sand samples after the Prestige oil spill.</title>
        <authorList>
            <person name="Mulet M."/>
            <person name="Sanchez D."/>
            <person name="Rodriguez A.C."/>
            <person name="Nogales B."/>
            <person name="Bosch R."/>
            <person name="Busquets A."/>
            <person name="Gomila M."/>
            <person name="Lalucat J."/>
            <person name="Garcia-Valdes E."/>
        </authorList>
    </citation>
    <scope>NUCLEOTIDE SEQUENCE [LARGE SCALE GENOMIC DNA]</scope>
    <source>
        <strain evidence="2 3">V113</strain>
    </source>
</reference>
<feature type="chain" id="PRO_5017231472" evidence="1">
    <location>
        <begin position="19"/>
        <end position="324"/>
    </location>
</feature>
<organism evidence="2 3">
    <name type="scientific">Pseudomonas abyssi</name>
    <dbReference type="NCBI Taxonomy" id="170540"/>
    <lineage>
        <taxon>Bacteria</taxon>
        <taxon>Pseudomonadati</taxon>
        <taxon>Pseudomonadota</taxon>
        <taxon>Gammaproteobacteria</taxon>
        <taxon>Pseudomonadales</taxon>
        <taxon>Pseudomonadaceae</taxon>
        <taxon>Pseudomonas</taxon>
    </lineage>
</organism>
<keyword evidence="1" id="KW-0732">Signal</keyword>
<proteinExistence type="predicted"/>
<sequence length="324" mass="35893">MKGLALLFTLLISLTCQADTSTPLSSWQDGASRQAIISFVQRVTDPASPEHVAPSDRIAVFDNDGTLWAEQPIYTQLLFVGDRVRAQAGENPAWESQEPFASVLKGDLAGAFSSSHDAPVQLIRASQAGLDTDSFDQVVRDWMQTARHPTTDKPFTRMVYQPMLELLDYLQDNDFKSFIVSGGGVDFMRPWTESVYGIPPERVVGSRTAKQLAVQDGVVRVVHEGTMEFNDDKEGKPIGISQHIGRRPIAAFGNSDGDLQMLQWTTAGDGARFALIVHHTDAEREWAYDRDSSIGRLDQALDAAAEHGWTVVNMKQDWKQVFPD</sequence>
<dbReference type="SUPFAM" id="SSF56784">
    <property type="entry name" value="HAD-like"/>
    <property type="match status" value="1"/>
</dbReference>
<dbReference type="Proteomes" id="UP000265411">
    <property type="component" value="Unassembled WGS sequence"/>
</dbReference>
<dbReference type="AlphaFoldDB" id="A0A395R081"/>
<comment type="caution">
    <text evidence="2">The sequence shown here is derived from an EMBL/GenBank/DDBJ whole genome shotgun (WGS) entry which is preliminary data.</text>
</comment>
<dbReference type="OrthoDB" id="9799365at2"/>
<evidence type="ECO:0000313" key="2">
    <source>
        <dbReference type="EMBL" id="RGP53179.1"/>
    </source>
</evidence>
<dbReference type="Gene3D" id="3.40.50.1000">
    <property type="entry name" value="HAD superfamily/HAD-like"/>
    <property type="match status" value="1"/>
</dbReference>
<gene>
    <name evidence="2" type="ORF">ASB58_16475</name>
</gene>
<evidence type="ECO:0000313" key="3">
    <source>
        <dbReference type="Proteomes" id="UP000265411"/>
    </source>
</evidence>